<gene>
    <name evidence="9" type="primary">cobA</name>
    <name evidence="9" type="ORF">L7E55_06700</name>
</gene>
<dbReference type="SUPFAM" id="SSF53790">
    <property type="entry name" value="Tetrapyrrole methylase"/>
    <property type="match status" value="1"/>
</dbReference>
<keyword evidence="4" id="KW-0949">S-adenosyl-L-methionine</keyword>
<evidence type="ECO:0000256" key="2">
    <source>
        <dbReference type="ARBA" id="ARBA00022603"/>
    </source>
</evidence>
<dbReference type="InterPro" id="IPR003043">
    <property type="entry name" value="Uropor_MeTrfase_CS"/>
</dbReference>
<dbReference type="CDD" id="cd06578">
    <property type="entry name" value="HemD"/>
    <property type="match status" value="1"/>
</dbReference>
<dbReference type="CDD" id="cd11642">
    <property type="entry name" value="SUMT"/>
    <property type="match status" value="1"/>
</dbReference>
<evidence type="ECO:0000259" key="7">
    <source>
        <dbReference type="Pfam" id="PF00590"/>
    </source>
</evidence>
<dbReference type="EC" id="2.1.1.107" evidence="1"/>
<keyword evidence="10" id="KW-1185">Reference proteome</keyword>
<feature type="domain" description="Tetrapyrrole biosynthesis uroporphyrinogen III synthase" evidence="8">
    <location>
        <begin position="268"/>
        <end position="498"/>
    </location>
</feature>
<dbReference type="PROSITE" id="PS00840">
    <property type="entry name" value="SUMT_2"/>
    <property type="match status" value="1"/>
</dbReference>
<keyword evidence="3 6" id="KW-0808">Transferase</keyword>
<dbReference type="FunFam" id="3.40.1010.10:FF:000001">
    <property type="entry name" value="Siroheme synthase"/>
    <property type="match status" value="1"/>
</dbReference>
<evidence type="ECO:0000313" key="10">
    <source>
        <dbReference type="Proteomes" id="UP001154312"/>
    </source>
</evidence>
<keyword evidence="5" id="KW-0627">Porphyrin biosynthesis</keyword>
<dbReference type="InterPro" id="IPR000878">
    <property type="entry name" value="4pyrrol_Mease"/>
</dbReference>
<dbReference type="PANTHER" id="PTHR45790:SF3">
    <property type="entry name" value="S-ADENOSYL-L-METHIONINE-DEPENDENT UROPORPHYRINOGEN III METHYLTRANSFERASE, CHLOROPLASTIC"/>
    <property type="match status" value="1"/>
</dbReference>
<dbReference type="RefSeq" id="WP_277443331.1">
    <property type="nucleotide sequence ID" value="NZ_JAKOAV010000009.1"/>
</dbReference>
<keyword evidence="2 6" id="KW-0489">Methyltransferase</keyword>
<proteinExistence type="inferred from homology"/>
<comment type="caution">
    <text evidence="9">The sequence shown here is derived from an EMBL/GenBank/DDBJ whole genome shotgun (WGS) entry which is preliminary data.</text>
</comment>
<dbReference type="Gene3D" id="3.40.50.10090">
    <property type="match status" value="2"/>
</dbReference>
<dbReference type="PANTHER" id="PTHR45790">
    <property type="entry name" value="SIROHEME SYNTHASE-RELATED"/>
    <property type="match status" value="1"/>
</dbReference>
<dbReference type="InterPro" id="IPR003754">
    <property type="entry name" value="4pyrrol_synth_uPrphyn_synth"/>
</dbReference>
<dbReference type="NCBIfam" id="TIGR01469">
    <property type="entry name" value="cobA_cysG_Cterm"/>
    <property type="match status" value="1"/>
</dbReference>
<name>A0A9X4JTW1_9FIRM</name>
<dbReference type="InterPro" id="IPR050161">
    <property type="entry name" value="Siro_Cobalamin_biosynth"/>
</dbReference>
<evidence type="ECO:0000256" key="1">
    <source>
        <dbReference type="ARBA" id="ARBA00012162"/>
    </source>
</evidence>
<dbReference type="Gene3D" id="3.40.1010.10">
    <property type="entry name" value="Cobalt-precorrin-4 Transmethylase, Domain 1"/>
    <property type="match status" value="1"/>
</dbReference>
<dbReference type="Pfam" id="PF00590">
    <property type="entry name" value="TP_methylase"/>
    <property type="match status" value="1"/>
</dbReference>
<protein>
    <recommendedName>
        <fullName evidence="1">uroporphyrinogen-III C-methyltransferase</fullName>
        <ecNumber evidence="1">2.1.1.107</ecNumber>
    </recommendedName>
</protein>
<dbReference type="AlphaFoldDB" id="A0A9X4JTW1"/>
<dbReference type="InterPro" id="IPR036108">
    <property type="entry name" value="4pyrrol_syn_uPrphyn_synt_sf"/>
</dbReference>
<dbReference type="GO" id="GO:0032259">
    <property type="term" value="P:methylation"/>
    <property type="evidence" value="ECO:0007669"/>
    <property type="project" value="UniProtKB-KW"/>
</dbReference>
<dbReference type="SUPFAM" id="SSF69618">
    <property type="entry name" value="HemD-like"/>
    <property type="match status" value="1"/>
</dbReference>
<dbReference type="NCBIfam" id="NF004790">
    <property type="entry name" value="PRK06136.1"/>
    <property type="match status" value="1"/>
</dbReference>
<dbReference type="InterPro" id="IPR014777">
    <property type="entry name" value="4pyrrole_Mease_sub1"/>
</dbReference>
<dbReference type="InterPro" id="IPR014776">
    <property type="entry name" value="4pyrrole_Mease_sub2"/>
</dbReference>
<comment type="similarity">
    <text evidence="6">Belongs to the precorrin methyltransferase family.</text>
</comment>
<dbReference type="FunFam" id="3.30.950.10:FF:000001">
    <property type="entry name" value="Siroheme synthase"/>
    <property type="match status" value="1"/>
</dbReference>
<evidence type="ECO:0000256" key="4">
    <source>
        <dbReference type="ARBA" id="ARBA00022691"/>
    </source>
</evidence>
<dbReference type="GO" id="GO:0019354">
    <property type="term" value="P:siroheme biosynthetic process"/>
    <property type="evidence" value="ECO:0007669"/>
    <property type="project" value="InterPro"/>
</dbReference>
<feature type="domain" description="Tetrapyrrole methylase" evidence="7">
    <location>
        <begin position="6"/>
        <end position="217"/>
    </location>
</feature>
<evidence type="ECO:0000313" key="9">
    <source>
        <dbReference type="EMBL" id="MDF9408050.1"/>
    </source>
</evidence>
<accession>A0A9X4JTW1</accession>
<dbReference type="GO" id="GO:0004851">
    <property type="term" value="F:uroporphyrin-III C-methyltransferase activity"/>
    <property type="evidence" value="ECO:0007669"/>
    <property type="project" value="UniProtKB-EC"/>
</dbReference>
<dbReference type="EMBL" id="JAKOAV010000009">
    <property type="protein sequence ID" value="MDF9408050.1"/>
    <property type="molecule type" value="Genomic_DNA"/>
</dbReference>
<dbReference type="Gene3D" id="3.30.950.10">
    <property type="entry name" value="Methyltransferase, Cobalt-precorrin-4 Transmethylase, Domain 2"/>
    <property type="match status" value="1"/>
</dbReference>
<organism evidence="9 10">
    <name type="scientific">Pelotomaculum isophthalicicum JI</name>
    <dbReference type="NCBI Taxonomy" id="947010"/>
    <lineage>
        <taxon>Bacteria</taxon>
        <taxon>Bacillati</taxon>
        <taxon>Bacillota</taxon>
        <taxon>Clostridia</taxon>
        <taxon>Eubacteriales</taxon>
        <taxon>Desulfotomaculaceae</taxon>
        <taxon>Pelotomaculum</taxon>
    </lineage>
</organism>
<evidence type="ECO:0000256" key="5">
    <source>
        <dbReference type="ARBA" id="ARBA00023244"/>
    </source>
</evidence>
<dbReference type="GO" id="GO:0004852">
    <property type="term" value="F:uroporphyrinogen-III synthase activity"/>
    <property type="evidence" value="ECO:0007669"/>
    <property type="project" value="InterPro"/>
</dbReference>
<evidence type="ECO:0000256" key="3">
    <source>
        <dbReference type="ARBA" id="ARBA00022679"/>
    </source>
</evidence>
<dbReference type="Pfam" id="PF02602">
    <property type="entry name" value="HEM4"/>
    <property type="match status" value="1"/>
</dbReference>
<dbReference type="InterPro" id="IPR035996">
    <property type="entry name" value="4pyrrol_Methylase_sf"/>
</dbReference>
<dbReference type="Proteomes" id="UP001154312">
    <property type="component" value="Unassembled WGS sequence"/>
</dbReference>
<dbReference type="InterPro" id="IPR006366">
    <property type="entry name" value="CobA/CysG_C"/>
</dbReference>
<evidence type="ECO:0000259" key="8">
    <source>
        <dbReference type="Pfam" id="PF02602"/>
    </source>
</evidence>
<evidence type="ECO:0000256" key="6">
    <source>
        <dbReference type="RuleBase" id="RU003960"/>
    </source>
</evidence>
<reference evidence="9" key="1">
    <citation type="submission" date="2022-02" db="EMBL/GenBank/DDBJ databases">
        <authorList>
            <person name="Leng L."/>
        </authorList>
    </citation>
    <scope>NUCLEOTIDE SEQUENCE</scope>
    <source>
        <strain evidence="9">JI</strain>
    </source>
</reference>
<dbReference type="FunFam" id="3.40.50.10090:FF:000001">
    <property type="entry name" value="Bifunctional uroporphyrinogen-III C-methyltransferase/uroporphyrinogen-III synthase"/>
    <property type="match status" value="1"/>
</dbReference>
<dbReference type="PROSITE" id="PS00839">
    <property type="entry name" value="SUMT_1"/>
    <property type="match status" value="1"/>
</dbReference>
<sequence>MYEGVVYLVGAGPGDPKLITVRGLELIKKADTIIYDRLVAPRLLAFARPGAEIIYAGKEPGCHAIKQEEICRLLAEKAGEGKVVVRLKGGDPFVFGRGGEEAEALHEAGVRFEIVPGVTSAIAAPAYAGIPATHRDYASTLAIITGNEAPLKDDSSIDWEKIATGADTLIFLMGMANLQEITQRLINGGRSSQTPAALVRWGTRPEQRTLVGTLENINEQAERSGFTNPAVIIVGEVVLLREKLKWFENKPLFGKKILVTRAREQAGALSEKIEALGGESLEFPTIKIAEPVDFASLDQSIKELNNFNWVVFTSVNGVESFFKRLRHHRKDIRELYNARLCAIGPKTREALERYGLLVEYIPGEYRAEEIAVGLRGKLTCGERVLLPRAAEARKVLPKALSEMGAVVTEVAAYRTVPAAGNSAALKEVLGRGEIDLVTFTSSSTVRYFVEMAGSPLLSATRGKFAVACIGPVTAGAARALGLQVDMVAEEYTIEGLVETIVKSQESEFRSQNSEFRSQNKSMVFYL</sequence>